<proteinExistence type="predicted"/>
<dbReference type="Gene3D" id="3.30.420.40">
    <property type="match status" value="2"/>
</dbReference>
<protein>
    <submittedName>
        <fullName evidence="2">tRNA N6-adenosine threonylcarbamoyltransferase, mitochondrial</fullName>
    </submittedName>
</protein>
<keyword evidence="3" id="KW-1185">Reference proteome</keyword>
<name>A0A482VWG8_ASBVE</name>
<feature type="domain" description="Gcp-like" evidence="1">
    <location>
        <begin position="30"/>
        <end position="86"/>
    </location>
</feature>
<dbReference type="PANTHER" id="PTHR11735:SF6">
    <property type="entry name" value="TRNA N6-ADENOSINE THREONYLCARBAMOYLTRANSFERASE, MITOCHONDRIAL"/>
    <property type="match status" value="1"/>
</dbReference>
<reference evidence="2 3" key="1">
    <citation type="submission" date="2017-03" db="EMBL/GenBank/DDBJ databases">
        <title>Genome of the blue death feigning beetle - Asbolus verrucosus.</title>
        <authorList>
            <person name="Rider S.D."/>
        </authorList>
    </citation>
    <scope>NUCLEOTIDE SEQUENCE [LARGE SCALE GENOMIC DNA]</scope>
    <source>
        <strain evidence="2">Butters</strain>
        <tissue evidence="2">Head and leg muscle</tissue>
    </source>
</reference>
<dbReference type="GO" id="GO:0005739">
    <property type="term" value="C:mitochondrion"/>
    <property type="evidence" value="ECO:0007669"/>
    <property type="project" value="TreeGrafter"/>
</dbReference>
<feature type="domain" description="Gcp-like" evidence="1">
    <location>
        <begin position="87"/>
        <end position="215"/>
    </location>
</feature>
<dbReference type="InterPro" id="IPR000905">
    <property type="entry name" value="Gcp-like_dom"/>
</dbReference>
<dbReference type="GO" id="GO:0016740">
    <property type="term" value="F:transferase activity"/>
    <property type="evidence" value="ECO:0007669"/>
    <property type="project" value="UniProtKB-KW"/>
</dbReference>
<dbReference type="SUPFAM" id="SSF53067">
    <property type="entry name" value="Actin-like ATPase domain"/>
    <property type="match status" value="2"/>
</dbReference>
<feature type="non-terminal residue" evidence="2">
    <location>
        <position position="277"/>
    </location>
</feature>
<evidence type="ECO:0000313" key="2">
    <source>
        <dbReference type="EMBL" id="RZC36577.1"/>
    </source>
</evidence>
<dbReference type="PANTHER" id="PTHR11735">
    <property type="entry name" value="TRNA N6-ADENOSINE THREONYLCARBAMOYLTRANSFERASE"/>
    <property type="match status" value="1"/>
</dbReference>
<evidence type="ECO:0000313" key="3">
    <source>
        <dbReference type="Proteomes" id="UP000292052"/>
    </source>
</evidence>
<dbReference type="STRING" id="1661398.A0A482VWG8"/>
<feature type="non-terminal residue" evidence="2">
    <location>
        <position position="1"/>
    </location>
</feature>
<dbReference type="EMBL" id="QDEB01060607">
    <property type="protein sequence ID" value="RZC36577.1"/>
    <property type="molecule type" value="Genomic_DNA"/>
</dbReference>
<dbReference type="InterPro" id="IPR043129">
    <property type="entry name" value="ATPase_NBD"/>
</dbReference>
<sequence>RKQLTSRSLILGIETSCDDTGCAIVDTEGNILGEALNSQHLTHLANGGIIPPIAQDLHRQNIENVVETAVSRANVTFKDISAIATTFKFTVPLLQYKDCNFSMAGLKMQVKRHLLTEESKHEVPPDGLIPDVNNLCAGFQLAITRHLCHRVQRGMVYAERQGLIPEENRLLVVSGGVACNNSIARALQLVCDEMDYKMARPPPKLCTDNGVMIAWNGVERWRANLGVLTDFEHVGIEKSCPLGVNISEDVALKNISCNWVKLTRLTVPQQQENVIRL</sequence>
<dbReference type="Pfam" id="PF00814">
    <property type="entry name" value="TsaD"/>
    <property type="match status" value="2"/>
</dbReference>
<organism evidence="2 3">
    <name type="scientific">Asbolus verrucosus</name>
    <name type="common">Desert ironclad beetle</name>
    <dbReference type="NCBI Taxonomy" id="1661398"/>
    <lineage>
        <taxon>Eukaryota</taxon>
        <taxon>Metazoa</taxon>
        <taxon>Ecdysozoa</taxon>
        <taxon>Arthropoda</taxon>
        <taxon>Hexapoda</taxon>
        <taxon>Insecta</taxon>
        <taxon>Pterygota</taxon>
        <taxon>Neoptera</taxon>
        <taxon>Endopterygota</taxon>
        <taxon>Coleoptera</taxon>
        <taxon>Polyphaga</taxon>
        <taxon>Cucujiformia</taxon>
        <taxon>Tenebrionidae</taxon>
        <taxon>Pimeliinae</taxon>
        <taxon>Asbolus</taxon>
    </lineage>
</organism>
<gene>
    <name evidence="2" type="ORF">BDFB_004118</name>
</gene>
<dbReference type="OrthoDB" id="10259622at2759"/>
<keyword evidence="2" id="KW-0808">Transferase</keyword>
<accession>A0A482VWG8</accession>
<dbReference type="Proteomes" id="UP000292052">
    <property type="component" value="Unassembled WGS sequence"/>
</dbReference>
<comment type="caution">
    <text evidence="2">The sequence shown here is derived from an EMBL/GenBank/DDBJ whole genome shotgun (WGS) entry which is preliminary data.</text>
</comment>
<evidence type="ECO:0000259" key="1">
    <source>
        <dbReference type="Pfam" id="PF00814"/>
    </source>
</evidence>
<dbReference type="AlphaFoldDB" id="A0A482VWG8"/>